<name>A0A101LU19_PICGL</name>
<dbReference type="EMBL" id="LKAM01000020">
    <property type="protein sequence ID" value="KUM45356.1"/>
    <property type="molecule type" value="Genomic_DNA"/>
</dbReference>
<reference evidence="1" key="1">
    <citation type="journal article" date="2015" name="Genome Biol. Evol.">
        <title>Organellar Genomes of White Spruce (Picea glauca): Assembly and Annotation.</title>
        <authorList>
            <person name="Jackman S.D."/>
            <person name="Warren R.L."/>
            <person name="Gibb E.A."/>
            <person name="Vandervalk B.P."/>
            <person name="Mohamadi H."/>
            <person name="Chu J."/>
            <person name="Raymond A."/>
            <person name="Pleasance S."/>
            <person name="Coope R."/>
            <person name="Wildung M.R."/>
            <person name="Ritland C.E."/>
            <person name="Bousquet J."/>
            <person name="Jones S.J."/>
            <person name="Bohlmann J."/>
            <person name="Birol I."/>
        </authorList>
    </citation>
    <scope>NUCLEOTIDE SEQUENCE [LARGE SCALE GENOMIC DNA]</scope>
    <source>
        <tissue evidence="1">Flushing bud</tissue>
    </source>
</reference>
<protein>
    <submittedName>
        <fullName evidence="1">Uncharacterized protein</fullName>
    </submittedName>
</protein>
<geneLocation type="mitochondrion" evidence="1"/>
<comment type="caution">
    <text evidence="1">The sequence shown here is derived from an EMBL/GenBank/DDBJ whole genome shotgun (WGS) entry which is preliminary data.</text>
</comment>
<proteinExistence type="predicted"/>
<keyword evidence="1" id="KW-0496">Mitochondrion</keyword>
<accession>A0A101LU19</accession>
<gene>
    <name evidence="1" type="ORF">ABT39_MTgene3429</name>
</gene>
<sequence length="52" mass="5546">MMAMLILPNLTLGILVWYLNPITPPVPSAPMPQLILTPVQPSIVSSTSTSEA</sequence>
<dbReference type="AlphaFoldDB" id="A0A101LU19"/>
<evidence type="ECO:0000313" key="1">
    <source>
        <dbReference type="EMBL" id="KUM45356.1"/>
    </source>
</evidence>
<organism evidence="1">
    <name type="scientific">Picea glauca</name>
    <name type="common">White spruce</name>
    <name type="synonym">Pinus glauca</name>
    <dbReference type="NCBI Taxonomy" id="3330"/>
    <lineage>
        <taxon>Eukaryota</taxon>
        <taxon>Viridiplantae</taxon>
        <taxon>Streptophyta</taxon>
        <taxon>Embryophyta</taxon>
        <taxon>Tracheophyta</taxon>
        <taxon>Spermatophyta</taxon>
        <taxon>Pinopsida</taxon>
        <taxon>Pinidae</taxon>
        <taxon>Conifers I</taxon>
        <taxon>Pinales</taxon>
        <taxon>Pinaceae</taxon>
        <taxon>Picea</taxon>
    </lineage>
</organism>